<dbReference type="Pfam" id="PF13782">
    <property type="entry name" value="SpoVAB"/>
    <property type="match status" value="1"/>
</dbReference>
<reference evidence="2" key="1">
    <citation type="submission" date="2020-10" db="EMBL/GenBank/DDBJ databases">
        <authorList>
            <person name="Gilroy R."/>
        </authorList>
    </citation>
    <scope>NUCLEOTIDE SEQUENCE</scope>
    <source>
        <strain evidence="2">CHK178-757</strain>
    </source>
</reference>
<accession>A0A9D1F4H3</accession>
<evidence type="ECO:0000313" key="3">
    <source>
        <dbReference type="Proteomes" id="UP000823927"/>
    </source>
</evidence>
<keyword evidence="1" id="KW-1133">Transmembrane helix</keyword>
<gene>
    <name evidence="2" type="ORF">IAB46_04745</name>
</gene>
<proteinExistence type="predicted"/>
<dbReference type="EMBL" id="DVIT01000018">
    <property type="protein sequence ID" value="HIS46867.1"/>
    <property type="molecule type" value="Genomic_DNA"/>
</dbReference>
<evidence type="ECO:0000313" key="2">
    <source>
        <dbReference type="EMBL" id="HIS46867.1"/>
    </source>
</evidence>
<feature type="transmembrane region" description="Helical" evidence="1">
    <location>
        <begin position="6"/>
        <end position="34"/>
    </location>
</feature>
<feature type="transmembrane region" description="Helical" evidence="1">
    <location>
        <begin position="79"/>
        <end position="103"/>
    </location>
</feature>
<keyword evidence="1" id="KW-0812">Transmembrane</keyword>
<dbReference type="InterPro" id="IPR020144">
    <property type="entry name" value="SpoVAB"/>
</dbReference>
<keyword evidence="1" id="KW-0472">Membrane</keyword>
<feature type="transmembrane region" description="Helical" evidence="1">
    <location>
        <begin position="46"/>
        <end position="67"/>
    </location>
</feature>
<reference evidence="2" key="2">
    <citation type="journal article" date="2021" name="PeerJ">
        <title>Extensive microbial diversity within the chicken gut microbiome revealed by metagenomics and culture.</title>
        <authorList>
            <person name="Gilroy R."/>
            <person name="Ravi A."/>
            <person name="Getino M."/>
            <person name="Pursley I."/>
            <person name="Horton D.L."/>
            <person name="Alikhan N.F."/>
            <person name="Baker D."/>
            <person name="Gharbi K."/>
            <person name="Hall N."/>
            <person name="Watson M."/>
            <person name="Adriaenssens E.M."/>
            <person name="Foster-Nyarko E."/>
            <person name="Jarju S."/>
            <person name="Secka A."/>
            <person name="Antonio M."/>
            <person name="Oren A."/>
            <person name="Chaudhuri R.R."/>
            <person name="La Ragione R."/>
            <person name="Hildebrand F."/>
            <person name="Pallen M.J."/>
        </authorList>
    </citation>
    <scope>NUCLEOTIDE SEQUENCE</scope>
    <source>
        <strain evidence="2">CHK178-757</strain>
    </source>
</reference>
<sequence>MSVLNILWQIVFGLCAGTIVAAGLFTFIATLGIVTRLSQVTRTAAWIHWYENSFILGGILGNLMWIFNISVPTGAVGLAISGLLFGVFTGCFIGAIAEILNAFPIFLHRLNLKTGIALFIAALAVGKFIGVILQYFGRIAIL</sequence>
<protein>
    <submittedName>
        <fullName evidence="2">Stage V sporulation protein AB</fullName>
    </submittedName>
</protein>
<dbReference type="AlphaFoldDB" id="A0A9D1F4H3"/>
<name>A0A9D1F4H3_9FIRM</name>
<comment type="caution">
    <text evidence="2">The sequence shown here is derived from an EMBL/GenBank/DDBJ whole genome shotgun (WGS) entry which is preliminary data.</text>
</comment>
<dbReference type="Proteomes" id="UP000823927">
    <property type="component" value="Unassembled WGS sequence"/>
</dbReference>
<organism evidence="2 3">
    <name type="scientific">Candidatus Scybalocola faecigallinarum</name>
    <dbReference type="NCBI Taxonomy" id="2840941"/>
    <lineage>
        <taxon>Bacteria</taxon>
        <taxon>Bacillati</taxon>
        <taxon>Bacillota</taxon>
        <taxon>Clostridia</taxon>
        <taxon>Lachnospirales</taxon>
        <taxon>Lachnospiraceae</taxon>
        <taxon>Lachnospiraceae incertae sedis</taxon>
        <taxon>Candidatus Scybalocola (ex Gilroy et al. 2021)</taxon>
    </lineage>
</organism>
<feature type="transmembrane region" description="Helical" evidence="1">
    <location>
        <begin position="115"/>
        <end position="136"/>
    </location>
</feature>
<evidence type="ECO:0000256" key="1">
    <source>
        <dbReference type="SAM" id="Phobius"/>
    </source>
</evidence>